<dbReference type="EMBL" id="CP016268">
    <property type="protein sequence ID" value="ANO50012.1"/>
    <property type="molecule type" value="Genomic_DNA"/>
</dbReference>
<proteinExistence type="predicted"/>
<keyword evidence="3" id="KW-1185">Reference proteome</keyword>
<evidence type="ECO:0000256" key="1">
    <source>
        <dbReference type="SAM" id="MobiDB-lite"/>
    </source>
</evidence>
<dbReference type="KEGG" id="woc:BA177_01150"/>
<sequence length="135" mass="13667">MLDEALRFAAIRTSLQTVKNLRTSLLLLTLLGLPLSGMAMLGADCSALALSSSAEMSAHAGHAAENAENADASDGACPCCGGCAAACATGCGNAVFMSVTRVAHDAGNAFRAPASTRYSPDPAPPVPKRPPILPR</sequence>
<evidence type="ECO:0000313" key="3">
    <source>
        <dbReference type="Proteomes" id="UP000092695"/>
    </source>
</evidence>
<organism evidence="2 3">
    <name type="scientific">Woeseia oceani</name>
    <dbReference type="NCBI Taxonomy" id="1548547"/>
    <lineage>
        <taxon>Bacteria</taxon>
        <taxon>Pseudomonadati</taxon>
        <taxon>Pseudomonadota</taxon>
        <taxon>Gammaproteobacteria</taxon>
        <taxon>Woeseiales</taxon>
        <taxon>Woeseiaceae</taxon>
        <taxon>Woeseia</taxon>
    </lineage>
</organism>
<feature type="compositionally biased region" description="Pro residues" evidence="1">
    <location>
        <begin position="121"/>
        <end position="135"/>
    </location>
</feature>
<accession>A0A193LBY0</accession>
<name>A0A193LBY0_9GAMM</name>
<gene>
    <name evidence="2" type="ORF">BA177_01150</name>
</gene>
<reference evidence="2 3" key="1">
    <citation type="submission" date="2016-06" db="EMBL/GenBank/DDBJ databases">
        <title>Complete genome sequence of a deep-branching marine Gamma Proteobacterium Woeseia oceani type strain XK5.</title>
        <authorList>
            <person name="Mu D."/>
            <person name="Du Z."/>
        </authorList>
    </citation>
    <scope>NUCLEOTIDE SEQUENCE [LARGE SCALE GENOMIC DNA]</scope>
    <source>
        <strain evidence="2 3">XK5</strain>
    </source>
</reference>
<evidence type="ECO:0000313" key="2">
    <source>
        <dbReference type="EMBL" id="ANO50012.1"/>
    </source>
</evidence>
<dbReference type="AlphaFoldDB" id="A0A193LBY0"/>
<feature type="region of interest" description="Disordered" evidence="1">
    <location>
        <begin position="113"/>
        <end position="135"/>
    </location>
</feature>
<dbReference type="Proteomes" id="UP000092695">
    <property type="component" value="Chromosome"/>
</dbReference>
<dbReference type="STRING" id="1548547.BA177_01150"/>
<protein>
    <submittedName>
        <fullName evidence="2">Uncharacterized protein</fullName>
    </submittedName>
</protein>